<evidence type="ECO:0000259" key="8">
    <source>
        <dbReference type="Pfam" id="PF09402"/>
    </source>
</evidence>
<feature type="region of interest" description="Disordered" evidence="7">
    <location>
        <begin position="66"/>
        <end position="331"/>
    </location>
</feature>
<evidence type="ECO:0000256" key="4">
    <source>
        <dbReference type="ARBA" id="ARBA00022989"/>
    </source>
</evidence>
<dbReference type="PANTHER" id="PTHR47808:SF2">
    <property type="entry name" value="LEM DOMAIN-CONTAINING PROTEIN 2"/>
    <property type="match status" value="1"/>
</dbReference>
<dbReference type="Pfam" id="PF09402">
    <property type="entry name" value="MSC"/>
    <property type="match status" value="1"/>
</dbReference>
<dbReference type="HOGENOM" id="CLU_010838_1_0_1"/>
<feature type="compositionally biased region" description="Acidic residues" evidence="7">
    <location>
        <begin position="151"/>
        <end position="160"/>
    </location>
</feature>
<evidence type="ECO:0000256" key="7">
    <source>
        <dbReference type="SAM" id="MobiDB-lite"/>
    </source>
</evidence>
<evidence type="ECO:0000256" key="3">
    <source>
        <dbReference type="ARBA" id="ARBA00022692"/>
    </source>
</evidence>
<dbReference type="GO" id="GO:0005637">
    <property type="term" value="C:nuclear inner membrane"/>
    <property type="evidence" value="ECO:0007669"/>
    <property type="project" value="UniProtKB-SubCell"/>
</dbReference>
<feature type="compositionally biased region" description="Low complexity" evidence="7">
    <location>
        <begin position="219"/>
        <end position="237"/>
    </location>
</feature>
<dbReference type="InterPro" id="IPR018996">
    <property type="entry name" value="Man1/Src1-like_C"/>
</dbReference>
<evidence type="ECO:0000313" key="10">
    <source>
        <dbReference type="EMBL" id="EPT06000.1"/>
    </source>
</evidence>
<evidence type="ECO:0008006" key="12">
    <source>
        <dbReference type="Google" id="ProtNLM"/>
    </source>
</evidence>
<dbReference type="STRING" id="743788.S8G769"/>
<dbReference type="Gene3D" id="1.10.10.1180">
    <property type="entry name" value="MAN1, winged-helix domain"/>
    <property type="match status" value="1"/>
</dbReference>
<evidence type="ECO:0000256" key="1">
    <source>
        <dbReference type="ARBA" id="ARBA00004540"/>
    </source>
</evidence>
<keyword evidence="3" id="KW-0812">Transmembrane</keyword>
<accession>S8G769</accession>
<evidence type="ECO:0000256" key="2">
    <source>
        <dbReference type="ARBA" id="ARBA00022553"/>
    </source>
</evidence>
<dbReference type="InterPro" id="IPR041885">
    <property type="entry name" value="MAN1_winged_helix_dom"/>
</dbReference>
<dbReference type="eggNOG" id="ENOG502QVG5">
    <property type="taxonomic scope" value="Eukaryota"/>
</dbReference>
<dbReference type="InterPro" id="IPR044780">
    <property type="entry name" value="Heh2/Src1"/>
</dbReference>
<keyword evidence="5" id="KW-0472">Membrane</keyword>
<evidence type="ECO:0000256" key="5">
    <source>
        <dbReference type="ARBA" id="ARBA00023136"/>
    </source>
</evidence>
<organism evidence="10 11">
    <name type="scientific">Fomitopsis schrenkii</name>
    <name type="common">Brown rot fungus</name>
    <dbReference type="NCBI Taxonomy" id="2126942"/>
    <lineage>
        <taxon>Eukaryota</taxon>
        <taxon>Fungi</taxon>
        <taxon>Dikarya</taxon>
        <taxon>Basidiomycota</taxon>
        <taxon>Agaricomycotina</taxon>
        <taxon>Agaricomycetes</taxon>
        <taxon>Polyporales</taxon>
        <taxon>Fomitopsis</taxon>
    </lineage>
</organism>
<proteinExistence type="predicted"/>
<dbReference type="InterPro" id="IPR025856">
    <property type="entry name" value="HeH/LEM_domain"/>
</dbReference>
<feature type="compositionally biased region" description="Low complexity" evidence="7">
    <location>
        <begin position="254"/>
        <end position="277"/>
    </location>
</feature>
<keyword evidence="6" id="KW-0539">Nucleus</keyword>
<dbReference type="EMBL" id="KE504122">
    <property type="protein sequence ID" value="EPT06000.1"/>
    <property type="molecule type" value="Genomic_DNA"/>
</dbReference>
<name>S8G769_FOMSC</name>
<feature type="domain" description="Man1/Src1-like C-terminal" evidence="8">
    <location>
        <begin position="419"/>
        <end position="848"/>
    </location>
</feature>
<reference evidence="10 11" key="1">
    <citation type="journal article" date="2012" name="Science">
        <title>The Paleozoic origin of enzymatic lignin decomposition reconstructed from 31 fungal genomes.</title>
        <authorList>
            <person name="Floudas D."/>
            <person name="Binder M."/>
            <person name="Riley R."/>
            <person name="Barry K."/>
            <person name="Blanchette R.A."/>
            <person name="Henrissat B."/>
            <person name="Martinez A.T."/>
            <person name="Otillar R."/>
            <person name="Spatafora J.W."/>
            <person name="Yadav J.S."/>
            <person name="Aerts A."/>
            <person name="Benoit I."/>
            <person name="Boyd A."/>
            <person name="Carlson A."/>
            <person name="Copeland A."/>
            <person name="Coutinho P.M."/>
            <person name="de Vries R.P."/>
            <person name="Ferreira P."/>
            <person name="Findley K."/>
            <person name="Foster B."/>
            <person name="Gaskell J."/>
            <person name="Glotzer D."/>
            <person name="Gorecki P."/>
            <person name="Heitman J."/>
            <person name="Hesse C."/>
            <person name="Hori C."/>
            <person name="Igarashi K."/>
            <person name="Jurgens J.A."/>
            <person name="Kallen N."/>
            <person name="Kersten P."/>
            <person name="Kohler A."/>
            <person name="Kuees U."/>
            <person name="Kumar T.K.A."/>
            <person name="Kuo A."/>
            <person name="LaButti K."/>
            <person name="Larrondo L.F."/>
            <person name="Lindquist E."/>
            <person name="Ling A."/>
            <person name="Lombard V."/>
            <person name="Lucas S."/>
            <person name="Lundell T."/>
            <person name="Martin R."/>
            <person name="McLaughlin D.J."/>
            <person name="Morgenstern I."/>
            <person name="Morin E."/>
            <person name="Murat C."/>
            <person name="Nagy L.G."/>
            <person name="Nolan M."/>
            <person name="Ohm R.A."/>
            <person name="Patyshakuliyeva A."/>
            <person name="Rokas A."/>
            <person name="Ruiz-Duenas F.J."/>
            <person name="Sabat G."/>
            <person name="Salamov A."/>
            <person name="Samejima M."/>
            <person name="Schmutz J."/>
            <person name="Slot J.C."/>
            <person name="St John F."/>
            <person name="Stenlid J."/>
            <person name="Sun H."/>
            <person name="Sun S."/>
            <person name="Syed K."/>
            <person name="Tsang A."/>
            <person name="Wiebenga A."/>
            <person name="Young D."/>
            <person name="Pisabarro A."/>
            <person name="Eastwood D.C."/>
            <person name="Martin F."/>
            <person name="Cullen D."/>
            <person name="Grigoriev I.V."/>
            <person name="Hibbett D.S."/>
        </authorList>
    </citation>
    <scope>NUCLEOTIDE SEQUENCE</scope>
    <source>
        <strain evidence="11">FP-58527</strain>
    </source>
</reference>
<dbReference type="GO" id="GO:0071763">
    <property type="term" value="P:nuclear membrane organization"/>
    <property type="evidence" value="ECO:0007669"/>
    <property type="project" value="TreeGrafter"/>
</dbReference>
<feature type="compositionally biased region" description="Basic residues" evidence="7">
    <location>
        <begin position="97"/>
        <end position="107"/>
    </location>
</feature>
<keyword evidence="2" id="KW-0597">Phosphoprotein</keyword>
<dbReference type="PANTHER" id="PTHR47808">
    <property type="entry name" value="INNER NUCLEAR MEMBRANE PROTEIN HEH2-RELATED"/>
    <property type="match status" value="1"/>
</dbReference>
<keyword evidence="11" id="KW-1185">Reference proteome</keyword>
<comment type="subcellular location">
    <subcellularLocation>
        <location evidence="1">Nucleus inner membrane</location>
    </subcellularLocation>
</comment>
<feature type="domain" description="HeH/LEM" evidence="9">
    <location>
        <begin position="22"/>
        <end position="56"/>
    </location>
</feature>
<evidence type="ECO:0000259" key="9">
    <source>
        <dbReference type="Pfam" id="PF12949"/>
    </source>
</evidence>
<sequence length="865" mass="94367">MSRLTAAQVIALGEYLEPDFDPSSLTIAQLLGVFGYHNINYPSQYTKPKLVQLFNDEIKTNASKLRKQRIKRENSQASDDGITDGLTGRPINEGKKPVTRRSSRRLSRAPPEQLKDPEPAPTKRRRSSAQPALGGPSRQKAKTTKLAEPVLIEESEPEEEIAPRKVGRSKKSTTDAASETRRVSQAFPEDSGWEDNNVFQSGAESSSPIRPPPRRTRRTSSSARPASKSRKSASAPPQYLSESPERAVDPAQLPRSKPPSSAKPPSAAKPRSSVKPPTSTFDPQLPPDVKRETQSGSRSRMSSAAPESKQEWLFGIPSQVTEEQESDLEEEARQLEALRQDIASPTKADPEVPVLEPVEAIAEDVQELEYDDASDVGEYPDEQVAAVSKRISEGGRVVQYQPEADSKEFSRFARLVIVLLMLASGAMLYEYKKESSGIGFCNAGTTTNPILEERQALAAAVELCQRENRTTLYGSEAGSASSPIPTGTTVAAGQQPATESGVELCPLPTFDLLPHPQTCTPCPQHATCTPSSVTCAKGYILQSHPLLAFLSVPHHASPDDPSLTTFTRPQGLLSSVDMPEMAYSAPALIFDGLPSFGPVAFPPRCVVDPFHRRNINLIGRSIESHLAAERGMRLCTGKNAALPGTTELEQAKKWGVEVEKLSKEIMKKTSPNLLPQYEDTFNEALNQLVGLDVVIIAEDTNGTRYIAAKTESMDISCTLIVHSREAWAEWRASVVGSALLILGALALKRRRAQNAAENERVAGLVQITLDLLRNQELAHHTDPVTAPYPYLSSPQLRDLVLQDEHSVSARTRLWARVERVVEGNANVRTNLEEVEGGDEQRVWQWVGSAAKLRAPVGAPSQLAAA</sequence>
<dbReference type="OrthoDB" id="5376590at2759"/>
<keyword evidence="4" id="KW-1133">Transmembrane helix</keyword>
<evidence type="ECO:0000256" key="6">
    <source>
        <dbReference type="ARBA" id="ARBA00023242"/>
    </source>
</evidence>
<dbReference type="Pfam" id="PF12949">
    <property type="entry name" value="HeH"/>
    <property type="match status" value="1"/>
</dbReference>
<evidence type="ECO:0000313" key="11">
    <source>
        <dbReference type="Proteomes" id="UP000015241"/>
    </source>
</evidence>
<dbReference type="AlphaFoldDB" id="S8G769"/>
<gene>
    <name evidence="10" type="ORF">FOMPIDRAFT_1034005</name>
</gene>
<dbReference type="Proteomes" id="UP000015241">
    <property type="component" value="Unassembled WGS sequence"/>
</dbReference>
<dbReference type="GO" id="GO:0034399">
    <property type="term" value="C:nuclear periphery"/>
    <property type="evidence" value="ECO:0007669"/>
    <property type="project" value="TreeGrafter"/>
</dbReference>
<protein>
    <recommendedName>
        <fullName evidence="12">Man1/Src1 C-terminal domain-containing protein</fullName>
    </recommendedName>
</protein>
<dbReference type="GO" id="GO:0005783">
    <property type="term" value="C:endoplasmic reticulum"/>
    <property type="evidence" value="ECO:0007669"/>
    <property type="project" value="TreeGrafter"/>
</dbReference>
<dbReference type="GO" id="GO:0003682">
    <property type="term" value="F:chromatin binding"/>
    <property type="evidence" value="ECO:0007669"/>
    <property type="project" value="InterPro"/>
</dbReference>
<dbReference type="InParanoid" id="S8G769"/>
<dbReference type="CDD" id="cd12935">
    <property type="entry name" value="LEM_like"/>
    <property type="match status" value="1"/>
</dbReference>